<dbReference type="EMBL" id="JAMSHJ010000003">
    <property type="protein sequence ID" value="KAI5430605.1"/>
    <property type="molecule type" value="Genomic_DNA"/>
</dbReference>
<evidence type="ECO:0000256" key="1">
    <source>
        <dbReference type="SAM" id="MobiDB-lite"/>
    </source>
</evidence>
<organism evidence="2 3">
    <name type="scientific">Pisum sativum</name>
    <name type="common">Garden pea</name>
    <name type="synonym">Lathyrus oleraceus</name>
    <dbReference type="NCBI Taxonomy" id="3888"/>
    <lineage>
        <taxon>Eukaryota</taxon>
        <taxon>Viridiplantae</taxon>
        <taxon>Streptophyta</taxon>
        <taxon>Embryophyta</taxon>
        <taxon>Tracheophyta</taxon>
        <taxon>Spermatophyta</taxon>
        <taxon>Magnoliopsida</taxon>
        <taxon>eudicotyledons</taxon>
        <taxon>Gunneridae</taxon>
        <taxon>Pentapetalae</taxon>
        <taxon>rosids</taxon>
        <taxon>fabids</taxon>
        <taxon>Fabales</taxon>
        <taxon>Fabaceae</taxon>
        <taxon>Papilionoideae</taxon>
        <taxon>50 kb inversion clade</taxon>
        <taxon>NPAAA clade</taxon>
        <taxon>Hologalegina</taxon>
        <taxon>IRL clade</taxon>
        <taxon>Fabeae</taxon>
        <taxon>Lathyrus</taxon>
    </lineage>
</organism>
<feature type="compositionally biased region" description="Basic and acidic residues" evidence="1">
    <location>
        <begin position="1"/>
        <end position="15"/>
    </location>
</feature>
<feature type="region of interest" description="Disordered" evidence="1">
    <location>
        <begin position="1"/>
        <end position="31"/>
    </location>
</feature>
<evidence type="ECO:0000313" key="2">
    <source>
        <dbReference type="EMBL" id="KAI5430605.1"/>
    </source>
</evidence>
<dbReference type="AlphaFoldDB" id="A0A9D4Y4V5"/>
<accession>A0A9D4Y4V5</accession>
<keyword evidence="3" id="KW-1185">Reference proteome</keyword>
<dbReference type="Gramene" id="Psat03G0498900-T1">
    <property type="protein sequence ID" value="KAI5430605.1"/>
    <property type="gene ID" value="KIW84_034989"/>
</dbReference>
<proteinExistence type="predicted"/>
<dbReference type="Proteomes" id="UP001058974">
    <property type="component" value="Chromosome 3"/>
</dbReference>
<evidence type="ECO:0000313" key="3">
    <source>
        <dbReference type="Proteomes" id="UP001058974"/>
    </source>
</evidence>
<reference evidence="2 3" key="1">
    <citation type="journal article" date="2022" name="Nat. Genet.">
        <title>Improved pea reference genome and pan-genome highlight genomic features and evolutionary characteristics.</title>
        <authorList>
            <person name="Yang T."/>
            <person name="Liu R."/>
            <person name="Luo Y."/>
            <person name="Hu S."/>
            <person name="Wang D."/>
            <person name="Wang C."/>
            <person name="Pandey M.K."/>
            <person name="Ge S."/>
            <person name="Xu Q."/>
            <person name="Li N."/>
            <person name="Li G."/>
            <person name="Huang Y."/>
            <person name="Saxena R.K."/>
            <person name="Ji Y."/>
            <person name="Li M."/>
            <person name="Yan X."/>
            <person name="He Y."/>
            <person name="Liu Y."/>
            <person name="Wang X."/>
            <person name="Xiang C."/>
            <person name="Varshney R.K."/>
            <person name="Ding H."/>
            <person name="Gao S."/>
            <person name="Zong X."/>
        </authorList>
    </citation>
    <scope>NUCLEOTIDE SEQUENCE [LARGE SCALE GENOMIC DNA]</scope>
    <source>
        <strain evidence="2 3">cv. Zhongwan 6</strain>
    </source>
</reference>
<sequence length="294" mass="34534">MTRDHGNHVSTDKQRSKQQVVESDSPPPILKRSRTIVQARKAYTDGVFSEKAKRSSNTGSSSLNKLCGNVAHLLHEDSFQKYIDKKIYKPIDPEYYVNNYVESELKTKFLKLFVDNNLLTLIGLNREYNPDYVKDFYYNVELTAAGTNLSNPKEEQDYEDFAFVLDISKFVYEHMEMSNLRISQIKFGMRLIHLVIVKILARRPGNFSRVGDIDLYLMWCLIYIIKIYRNDWVKFIFDIMIYYRENPKKPIFFSSFVMMILQLNGIECKKEELIESLKILHYGECVKEKLLLGL</sequence>
<comment type="caution">
    <text evidence="2">The sequence shown here is derived from an EMBL/GenBank/DDBJ whole genome shotgun (WGS) entry which is preliminary data.</text>
</comment>
<protein>
    <submittedName>
        <fullName evidence="2">Uncharacterized protein</fullName>
    </submittedName>
</protein>
<gene>
    <name evidence="2" type="ORF">KIW84_034989</name>
</gene>
<name>A0A9D4Y4V5_PEA</name>